<dbReference type="EMBL" id="CP003229">
    <property type="protein sequence ID" value="AEW99330.1"/>
    <property type="molecule type" value="Genomic_DNA"/>
</dbReference>
<dbReference type="InterPro" id="IPR029058">
    <property type="entry name" value="AB_hydrolase_fold"/>
</dbReference>
<dbReference type="Pfam" id="PF00561">
    <property type="entry name" value="Abhydrolase_1"/>
    <property type="match status" value="1"/>
</dbReference>
<dbReference type="SUPFAM" id="SSF53474">
    <property type="entry name" value="alpha/beta-Hydrolases"/>
    <property type="match status" value="1"/>
</dbReference>
<evidence type="ECO:0000313" key="3">
    <source>
        <dbReference type="Proteomes" id="UP000007842"/>
    </source>
</evidence>
<protein>
    <submittedName>
        <fullName evidence="2">Putative hydrolase</fullName>
    </submittedName>
</protein>
<dbReference type="PANTHER" id="PTHR43433:SF1">
    <property type="entry name" value="BLL5160 PROTEIN"/>
    <property type="match status" value="1"/>
</dbReference>
<proteinExistence type="predicted"/>
<sequence>MVEFGYRGYRYAARVSPCAEARTEPLLVLGGALQSKDAWRLHEMDFATWATTVAIDVPGLGDADPLPVHHGLDFHADALRHALDRLAMPSVNVLGYSYGALIAYQLACAFPGRVARLALAGMGEPEPEQAEDAAEIREMARLLQDGAWDAFARRAADVLTRTTGITRTDASAAVQLLVHRQFTTLSADRTRQYLANLERLKYAYEHRGSWITGPADGAPLAVPTLLFTGAGDTLATPERVRAFTAAFADATFTTVRDSWHLALLERRAECTDLLRRFFTDDLARTPGYCTAIERLGATGRR</sequence>
<gene>
    <name evidence="2" type="ordered locus">SCATT_p11370</name>
</gene>
<keyword evidence="2" id="KW-0614">Plasmid</keyword>
<dbReference type="GO" id="GO:0016787">
    <property type="term" value="F:hydrolase activity"/>
    <property type="evidence" value="ECO:0007669"/>
    <property type="project" value="UniProtKB-KW"/>
</dbReference>
<dbReference type="AlphaFoldDB" id="G8XEQ7"/>
<dbReference type="KEGG" id="scy:SCATT_p11370"/>
<dbReference type="HOGENOM" id="CLU_936653_0_0_11"/>
<geneLocation type="plasmid" evidence="2 3">
    <name>pSCATT</name>
</geneLocation>
<name>G8XEQ7_STREN</name>
<reference evidence="3" key="1">
    <citation type="submission" date="2011-12" db="EMBL/GenBank/DDBJ databases">
        <title>Complete genome sequence of Streptomyces cattleya strain DSM 46488.</title>
        <authorList>
            <person name="Ou H.-Y."/>
            <person name="Li P."/>
            <person name="Zhao C."/>
            <person name="O'Hagan D."/>
            <person name="Deng Z."/>
        </authorList>
    </citation>
    <scope>NUCLEOTIDE SEQUENCE [LARGE SCALE GENOMIC DNA]</scope>
    <source>
        <strain evidence="3">ATCC 35852 / DSM 46488 / JCM 4925 / NBRC 14057 / NRRL 8057</strain>
        <plasmid evidence="3">Plasmid pSCATT</plasmid>
    </source>
</reference>
<dbReference type="InterPro" id="IPR050471">
    <property type="entry name" value="AB_hydrolase"/>
</dbReference>
<feature type="domain" description="AB hydrolase-1" evidence="1">
    <location>
        <begin position="25"/>
        <end position="265"/>
    </location>
</feature>
<keyword evidence="2" id="KW-0378">Hydrolase</keyword>
<dbReference type="InterPro" id="IPR000073">
    <property type="entry name" value="AB_hydrolase_1"/>
</dbReference>
<dbReference type="Proteomes" id="UP000007842">
    <property type="component" value="Plasmid pSCATT"/>
</dbReference>
<organism evidence="2 3">
    <name type="scientific">Streptantibioticus cattleyicolor (strain ATCC 35852 / DSM 46488 / JCM 4925 / NBRC 14057 / NRRL 8057)</name>
    <name type="common">Streptomyces cattleya</name>
    <dbReference type="NCBI Taxonomy" id="1003195"/>
    <lineage>
        <taxon>Bacteria</taxon>
        <taxon>Bacillati</taxon>
        <taxon>Actinomycetota</taxon>
        <taxon>Actinomycetes</taxon>
        <taxon>Kitasatosporales</taxon>
        <taxon>Streptomycetaceae</taxon>
        <taxon>Streptantibioticus</taxon>
    </lineage>
</organism>
<dbReference type="Gene3D" id="3.40.50.1820">
    <property type="entry name" value="alpha/beta hydrolase"/>
    <property type="match status" value="1"/>
</dbReference>
<dbReference type="PATRIC" id="fig|1003195.29.peg.6932"/>
<evidence type="ECO:0000313" key="2">
    <source>
        <dbReference type="EMBL" id="AEW99330.1"/>
    </source>
</evidence>
<dbReference type="PANTHER" id="PTHR43433">
    <property type="entry name" value="HYDROLASE, ALPHA/BETA FOLD FAMILY PROTEIN"/>
    <property type="match status" value="1"/>
</dbReference>
<accession>G8XEQ7</accession>
<evidence type="ECO:0000259" key="1">
    <source>
        <dbReference type="Pfam" id="PF00561"/>
    </source>
</evidence>
<keyword evidence="3" id="KW-1185">Reference proteome</keyword>